<evidence type="ECO:0000313" key="1">
    <source>
        <dbReference type="EMBL" id="WAH43810.1"/>
    </source>
</evidence>
<dbReference type="RefSeq" id="WP_268007716.1">
    <property type="nucleotide sequence ID" value="NZ_BSUT01000001.1"/>
</dbReference>
<keyword evidence="2" id="KW-1185">Reference proteome</keyword>
<dbReference type="PROSITE" id="PS51257">
    <property type="entry name" value="PROKAR_LIPOPROTEIN"/>
    <property type="match status" value="1"/>
</dbReference>
<proteinExistence type="predicted"/>
<dbReference type="EMBL" id="CP104067">
    <property type="protein sequence ID" value="WAH43810.1"/>
    <property type="molecule type" value="Genomic_DNA"/>
</dbReference>
<gene>
    <name evidence="1" type="ORF">NZD89_10715</name>
</gene>
<dbReference type="Proteomes" id="UP001164761">
    <property type="component" value="Chromosome"/>
</dbReference>
<organism evidence="1 2">
    <name type="scientific">Alicyclobacillus fastidiosus</name>
    <dbReference type="NCBI Taxonomy" id="392011"/>
    <lineage>
        <taxon>Bacteria</taxon>
        <taxon>Bacillati</taxon>
        <taxon>Bacillota</taxon>
        <taxon>Bacilli</taxon>
        <taxon>Bacillales</taxon>
        <taxon>Alicyclobacillaceae</taxon>
        <taxon>Alicyclobacillus</taxon>
    </lineage>
</organism>
<accession>A0ABY6ZLV3</accession>
<name>A0ABY6ZLV3_9BACL</name>
<evidence type="ECO:0000313" key="2">
    <source>
        <dbReference type="Proteomes" id="UP001164761"/>
    </source>
</evidence>
<reference evidence="1" key="1">
    <citation type="submission" date="2022-08" db="EMBL/GenBank/DDBJ databases">
        <title>Alicyclobacillus fastidiosus DSM 17978, complete genome.</title>
        <authorList>
            <person name="Wang Q."/>
            <person name="Cai R."/>
            <person name="Wang Z."/>
        </authorList>
    </citation>
    <scope>NUCLEOTIDE SEQUENCE</scope>
    <source>
        <strain evidence="1">DSM 17978</strain>
    </source>
</reference>
<protein>
    <recommendedName>
        <fullName evidence="3">Lipoprotein</fullName>
    </recommendedName>
</protein>
<evidence type="ECO:0008006" key="3">
    <source>
        <dbReference type="Google" id="ProtNLM"/>
    </source>
</evidence>
<sequence>MKRVIAISTAALGCIVLVGCGSQPSPKDVAQSFVSNVQNGDWTKIPPLEQNPNSGTSQPTGVAADILKKDKFQVGDESVNGNSATVDVKVTSPDMSQMVSSMLGDALANAFSGGNSTDSNAQMDQDMEKQLNSSSLQMDTTDVQLNMVKTSDGWKVASNNTQFMSAIVGGLDKLANAFSSSSNN</sequence>